<name>A0ABR1V6W1_9PEZI</name>
<protein>
    <submittedName>
        <fullName evidence="2">Uncharacterized protein</fullName>
    </submittedName>
</protein>
<dbReference type="EMBL" id="JAQQWN010000009">
    <property type="protein sequence ID" value="KAK8066927.1"/>
    <property type="molecule type" value="Genomic_DNA"/>
</dbReference>
<feature type="region of interest" description="Disordered" evidence="1">
    <location>
        <begin position="51"/>
        <end position="104"/>
    </location>
</feature>
<dbReference type="GeneID" id="92051048"/>
<organism evidence="2 3">
    <name type="scientific">Apiospora hydei</name>
    <dbReference type="NCBI Taxonomy" id="1337664"/>
    <lineage>
        <taxon>Eukaryota</taxon>
        <taxon>Fungi</taxon>
        <taxon>Dikarya</taxon>
        <taxon>Ascomycota</taxon>
        <taxon>Pezizomycotina</taxon>
        <taxon>Sordariomycetes</taxon>
        <taxon>Xylariomycetidae</taxon>
        <taxon>Amphisphaeriales</taxon>
        <taxon>Apiosporaceae</taxon>
        <taxon>Apiospora</taxon>
    </lineage>
</organism>
<dbReference type="RefSeq" id="XP_066663680.1">
    <property type="nucleotide sequence ID" value="XM_066817988.1"/>
</dbReference>
<proteinExistence type="predicted"/>
<dbReference type="Proteomes" id="UP001433268">
    <property type="component" value="Unassembled WGS sequence"/>
</dbReference>
<reference evidence="2 3" key="1">
    <citation type="submission" date="2023-01" db="EMBL/GenBank/DDBJ databases">
        <title>Analysis of 21 Apiospora genomes using comparative genomics revels a genus with tremendous synthesis potential of carbohydrate active enzymes and secondary metabolites.</title>
        <authorList>
            <person name="Sorensen T."/>
        </authorList>
    </citation>
    <scope>NUCLEOTIDE SEQUENCE [LARGE SCALE GENOMIC DNA]</scope>
    <source>
        <strain evidence="2 3">CBS 114990</strain>
    </source>
</reference>
<sequence>MKANRVKSSQRSQWQLEATSKVRPPRCQARQAGVSSLAALALSTRVSTEMTHPRLPPVAHSSLPAAFTTPASQNSKLPSLRAPQGPSAVRRKSRAKERASEASLGYGNETRMTLLNRNVDTPNNQTSIPGGRYVNTCMTFFPRDSANGSNL</sequence>
<gene>
    <name evidence="2" type="ORF">PG997_013674</name>
</gene>
<comment type="caution">
    <text evidence="2">The sequence shown here is derived from an EMBL/GenBank/DDBJ whole genome shotgun (WGS) entry which is preliminary data.</text>
</comment>
<keyword evidence="3" id="KW-1185">Reference proteome</keyword>
<accession>A0ABR1V6W1</accession>
<evidence type="ECO:0000313" key="2">
    <source>
        <dbReference type="EMBL" id="KAK8066927.1"/>
    </source>
</evidence>
<evidence type="ECO:0000256" key="1">
    <source>
        <dbReference type="SAM" id="MobiDB-lite"/>
    </source>
</evidence>
<evidence type="ECO:0000313" key="3">
    <source>
        <dbReference type="Proteomes" id="UP001433268"/>
    </source>
</evidence>
<feature type="region of interest" description="Disordered" evidence="1">
    <location>
        <begin position="1"/>
        <end position="27"/>
    </location>
</feature>
<feature type="compositionally biased region" description="Polar residues" evidence="1">
    <location>
        <begin position="1"/>
        <end position="18"/>
    </location>
</feature>